<accession>A0A2G9S0D3</accession>
<keyword evidence="3" id="KW-1185">Reference proteome</keyword>
<feature type="region of interest" description="Disordered" evidence="1">
    <location>
        <begin position="74"/>
        <end position="93"/>
    </location>
</feature>
<name>A0A2G9S0D3_AQUCT</name>
<dbReference type="EMBL" id="KV929028">
    <property type="protein sequence ID" value="PIO33524.1"/>
    <property type="molecule type" value="Genomic_DNA"/>
</dbReference>
<gene>
    <name evidence="2" type="ORF">AB205_0103340</name>
</gene>
<organism evidence="2 3">
    <name type="scientific">Aquarana catesbeiana</name>
    <name type="common">American bullfrog</name>
    <name type="synonym">Rana catesbeiana</name>
    <dbReference type="NCBI Taxonomy" id="8400"/>
    <lineage>
        <taxon>Eukaryota</taxon>
        <taxon>Metazoa</taxon>
        <taxon>Chordata</taxon>
        <taxon>Craniata</taxon>
        <taxon>Vertebrata</taxon>
        <taxon>Euteleostomi</taxon>
        <taxon>Amphibia</taxon>
        <taxon>Batrachia</taxon>
        <taxon>Anura</taxon>
        <taxon>Neobatrachia</taxon>
        <taxon>Ranoidea</taxon>
        <taxon>Ranidae</taxon>
        <taxon>Aquarana</taxon>
    </lineage>
</organism>
<dbReference type="AlphaFoldDB" id="A0A2G9S0D3"/>
<proteinExistence type="predicted"/>
<evidence type="ECO:0000313" key="3">
    <source>
        <dbReference type="Proteomes" id="UP000228934"/>
    </source>
</evidence>
<reference evidence="3" key="1">
    <citation type="journal article" date="2017" name="Nat. Commun.">
        <title>The North American bullfrog draft genome provides insight into hormonal regulation of long noncoding RNA.</title>
        <authorList>
            <person name="Hammond S.A."/>
            <person name="Warren R.L."/>
            <person name="Vandervalk B.P."/>
            <person name="Kucuk E."/>
            <person name="Khan H."/>
            <person name="Gibb E.A."/>
            <person name="Pandoh P."/>
            <person name="Kirk H."/>
            <person name="Zhao Y."/>
            <person name="Jones M."/>
            <person name="Mungall A.J."/>
            <person name="Coope R."/>
            <person name="Pleasance S."/>
            <person name="Moore R.A."/>
            <person name="Holt R.A."/>
            <person name="Round J.M."/>
            <person name="Ohora S."/>
            <person name="Walle B.V."/>
            <person name="Veldhoen N."/>
            <person name="Helbing C.C."/>
            <person name="Birol I."/>
        </authorList>
    </citation>
    <scope>NUCLEOTIDE SEQUENCE [LARGE SCALE GENOMIC DNA]</scope>
</reference>
<evidence type="ECO:0000256" key="1">
    <source>
        <dbReference type="SAM" id="MobiDB-lite"/>
    </source>
</evidence>
<sequence length="105" mass="11466">MKRPALLTTKMAAVSPSNCVLRHQSLDAQRFVINMRHQGCGYDSNGRIFIGAGKCPPVCLAGYSRIQPTALLPSDPSPSVRIGTQRGERNRRHDAGLFTCDQSVI</sequence>
<evidence type="ECO:0000313" key="2">
    <source>
        <dbReference type="EMBL" id="PIO33524.1"/>
    </source>
</evidence>
<dbReference type="Proteomes" id="UP000228934">
    <property type="component" value="Unassembled WGS sequence"/>
</dbReference>
<protein>
    <submittedName>
        <fullName evidence="2">Uncharacterized protein</fullName>
    </submittedName>
</protein>